<keyword evidence="1" id="KW-0472">Membrane</keyword>
<dbReference type="AlphaFoldDB" id="A0A345CSP0"/>
<organism evidence="2 3">
    <name type="scientific">Erwinia tracheiphila</name>
    <dbReference type="NCBI Taxonomy" id="65700"/>
    <lineage>
        <taxon>Bacteria</taxon>
        <taxon>Pseudomonadati</taxon>
        <taxon>Pseudomonadota</taxon>
        <taxon>Gammaproteobacteria</taxon>
        <taxon>Enterobacterales</taxon>
        <taxon>Erwiniaceae</taxon>
        <taxon>Erwinia</taxon>
    </lineage>
</organism>
<evidence type="ECO:0000313" key="2">
    <source>
        <dbReference type="EMBL" id="AXF76457.1"/>
    </source>
</evidence>
<dbReference type="EMBL" id="CP013970">
    <property type="protein sequence ID" value="AXF76457.1"/>
    <property type="molecule type" value="Genomic_DNA"/>
</dbReference>
<name>A0A345CSP0_9GAMM</name>
<keyword evidence="1" id="KW-1133">Transmembrane helix</keyword>
<gene>
    <name evidence="2" type="ORF">AV903_11065</name>
</gene>
<protein>
    <submittedName>
        <fullName evidence="2">Uncharacterized protein</fullName>
    </submittedName>
</protein>
<proteinExistence type="predicted"/>
<reference evidence="2 3" key="1">
    <citation type="submission" date="2016-01" db="EMBL/GenBank/DDBJ databases">
        <authorList>
            <person name="Oliw E.H."/>
        </authorList>
    </citation>
    <scope>NUCLEOTIDE SEQUENCE [LARGE SCALE GENOMIC DNA]</scope>
    <source>
        <strain evidence="2 3">MDcuke</strain>
    </source>
</reference>
<sequence length="64" mass="7538">MVLAFLSSGMLYGSISIFVFFNYLSTKNKIICIFSEIVWCFFIKVICKKYILIFYSGCREEKIQ</sequence>
<keyword evidence="1" id="KW-0812">Transmembrane</keyword>
<evidence type="ECO:0000313" key="3">
    <source>
        <dbReference type="Proteomes" id="UP000264980"/>
    </source>
</evidence>
<dbReference type="Proteomes" id="UP000264980">
    <property type="component" value="Chromosome"/>
</dbReference>
<feature type="transmembrane region" description="Helical" evidence="1">
    <location>
        <begin position="6"/>
        <end position="24"/>
    </location>
</feature>
<accession>A0A345CSP0</accession>
<evidence type="ECO:0000256" key="1">
    <source>
        <dbReference type="SAM" id="Phobius"/>
    </source>
</evidence>